<keyword evidence="3" id="KW-1185">Reference proteome</keyword>
<dbReference type="Gene3D" id="3.30.505.50">
    <property type="entry name" value="Sigma 54 modulation/S30EA ribosomal protein, C-terminal domain"/>
    <property type="match status" value="2"/>
</dbReference>
<dbReference type="RefSeq" id="WP_142703452.1">
    <property type="nucleotide sequence ID" value="NZ_VIRS01000003.1"/>
</dbReference>
<dbReference type="OrthoDB" id="3825664at2"/>
<name>A0A545AZK8_9ACTN</name>
<dbReference type="AlphaFoldDB" id="A0A545AZK8"/>
<gene>
    <name evidence="2" type="ORF">FL583_06035</name>
</gene>
<dbReference type="InterPro" id="IPR032528">
    <property type="entry name" value="Ribosom_S30AE_C"/>
</dbReference>
<proteinExistence type="predicted"/>
<dbReference type="EMBL" id="VIRS01000003">
    <property type="protein sequence ID" value="TQS46045.1"/>
    <property type="molecule type" value="Genomic_DNA"/>
</dbReference>
<dbReference type="InParanoid" id="A0A545AZK8"/>
<feature type="domain" description="Sigma 54 modulation/S30EA ribosomal protein C-terminal" evidence="1">
    <location>
        <begin position="135"/>
        <end position="176"/>
    </location>
</feature>
<dbReference type="InterPro" id="IPR038416">
    <property type="entry name" value="Ribosom_S30AE_C_sf"/>
</dbReference>
<organism evidence="2 3">
    <name type="scientific">Cryptosporangium phraense</name>
    <dbReference type="NCBI Taxonomy" id="2593070"/>
    <lineage>
        <taxon>Bacteria</taxon>
        <taxon>Bacillati</taxon>
        <taxon>Actinomycetota</taxon>
        <taxon>Actinomycetes</taxon>
        <taxon>Cryptosporangiales</taxon>
        <taxon>Cryptosporangiaceae</taxon>
        <taxon>Cryptosporangium</taxon>
    </lineage>
</organism>
<evidence type="ECO:0000313" key="2">
    <source>
        <dbReference type="EMBL" id="TQS46045.1"/>
    </source>
</evidence>
<evidence type="ECO:0000259" key="1">
    <source>
        <dbReference type="Pfam" id="PF16321"/>
    </source>
</evidence>
<accession>A0A545AZK8</accession>
<sequence length="246" mass="26485">MTITGVRERGYAVSVQLNGPLAPEVTMTARDAVRAAIGTRRGPVLRADVRVVRYADPELTRPVAAYATVSLNGNPVRVHTTERTPDEAIRELARVLRAALDRLEQDLRWRSGSSWALAGVPSAGRLRTPGVVSGECSIDQAIGVLELLDRDFQLFRDAGTGEDTLVHRAGPTGYRLVQARRAPLYVCPETAVSIDCTPAPSLTVEEAAARLAAGERPYVFFVDVTTGRGAVLHVRRDGDHGLVALG</sequence>
<evidence type="ECO:0000313" key="3">
    <source>
        <dbReference type="Proteomes" id="UP000317982"/>
    </source>
</evidence>
<comment type="caution">
    <text evidence="2">The sequence shown here is derived from an EMBL/GenBank/DDBJ whole genome shotgun (WGS) entry which is preliminary data.</text>
</comment>
<reference evidence="2 3" key="1">
    <citation type="submission" date="2019-07" db="EMBL/GenBank/DDBJ databases">
        <title>Cryptosporangium phraense sp. nov., isolated from plant litter.</title>
        <authorList>
            <person name="Suriyachadkun C."/>
        </authorList>
    </citation>
    <scope>NUCLEOTIDE SEQUENCE [LARGE SCALE GENOMIC DNA]</scope>
    <source>
        <strain evidence="2 3">A-T 5661</strain>
    </source>
</reference>
<protein>
    <recommendedName>
        <fullName evidence="1">Sigma 54 modulation/S30EA ribosomal protein C-terminal domain-containing protein</fullName>
    </recommendedName>
</protein>
<dbReference type="Proteomes" id="UP000317982">
    <property type="component" value="Unassembled WGS sequence"/>
</dbReference>
<dbReference type="Pfam" id="PF16321">
    <property type="entry name" value="Ribosom_S30AE_C"/>
    <property type="match status" value="1"/>
</dbReference>